<dbReference type="KEGG" id="lok:Loa_02942"/>
<keyword evidence="2" id="KW-1185">Reference proteome</keyword>
<name>W0BF20_9GAMM</name>
<dbReference type="STRING" id="1268635.Loa_02942"/>
<dbReference type="PATRIC" id="fig|1268635.3.peg.3022"/>
<dbReference type="eggNOG" id="COG3107">
    <property type="taxonomic scope" value="Bacteria"/>
</dbReference>
<sequence>MLSNSLFKCLSIICCVMTLSCCTNKVSDSHVQVNQQLASPYTMSAAAYLALANNKTGDERQSLLIMAAGRLIHDGQWQQGRTILLRMNELPADLADEKICC</sequence>
<dbReference type="Gene3D" id="1.25.40.10">
    <property type="entry name" value="Tetratricopeptide repeat domain"/>
    <property type="match status" value="1"/>
</dbReference>
<protein>
    <submittedName>
        <fullName evidence="1">Uncharacterized protein</fullName>
    </submittedName>
</protein>
<evidence type="ECO:0000313" key="1">
    <source>
        <dbReference type="EMBL" id="AHE68470.1"/>
    </source>
</evidence>
<dbReference type="Proteomes" id="UP000018838">
    <property type="component" value="Chromosome"/>
</dbReference>
<organism evidence="1 2">
    <name type="scientific">Legionella oakridgensis ATCC 33761 = DSM 21215</name>
    <dbReference type="NCBI Taxonomy" id="1268635"/>
    <lineage>
        <taxon>Bacteria</taxon>
        <taxon>Pseudomonadati</taxon>
        <taxon>Pseudomonadota</taxon>
        <taxon>Gammaproteobacteria</taxon>
        <taxon>Legionellales</taxon>
        <taxon>Legionellaceae</taxon>
        <taxon>Legionella</taxon>
    </lineage>
</organism>
<accession>W0BF20</accession>
<dbReference type="RefSeq" id="WP_238551273.1">
    <property type="nucleotide sequence ID" value="NZ_CP004006.1"/>
</dbReference>
<proteinExistence type="predicted"/>
<dbReference type="HOGENOM" id="CLU_2287985_0_0_6"/>
<dbReference type="InterPro" id="IPR011990">
    <property type="entry name" value="TPR-like_helical_dom_sf"/>
</dbReference>
<dbReference type="EMBL" id="CP004006">
    <property type="protein sequence ID" value="AHE68470.1"/>
    <property type="molecule type" value="Genomic_DNA"/>
</dbReference>
<dbReference type="AlphaFoldDB" id="W0BF20"/>
<reference evidence="1 2" key="1">
    <citation type="journal article" date="2013" name="Int. J. Med. Microbiol.">
        <title>Legionella oakridgensis ATCC 33761 genome sequence and phenotypic characterization reveals its replication capacity in amoebae.</title>
        <authorList>
            <person name="Brzuszkiewicz E."/>
            <person name="Schulz T."/>
            <person name="Rydzewski K."/>
            <person name="Daniel R."/>
            <person name="Gillmaier N."/>
            <person name="Dittmann C."/>
            <person name="Holland G."/>
            <person name="Schunder E."/>
            <person name="Lautner M."/>
            <person name="Eisenreich W."/>
            <person name="Luck C."/>
            <person name="Heuner K."/>
        </authorList>
    </citation>
    <scope>NUCLEOTIDE SEQUENCE [LARGE SCALE GENOMIC DNA]</scope>
    <source>
        <strain>OR-10</strain>
        <strain evidence="2">ATCC 33761</strain>
    </source>
</reference>
<evidence type="ECO:0000313" key="2">
    <source>
        <dbReference type="Proteomes" id="UP000018838"/>
    </source>
</evidence>
<gene>
    <name evidence="1" type="ORF">Loa_02942</name>
</gene>